<comment type="caution">
    <text evidence="1">The sequence shown here is derived from an EMBL/GenBank/DDBJ whole genome shotgun (WGS) entry which is preliminary data.</text>
</comment>
<proteinExistence type="predicted"/>
<reference evidence="1 2" key="1">
    <citation type="submission" date="2015-04" db="EMBL/GenBank/DDBJ databases">
        <title>Draft genome of the roundworm Trichinella nativa.</title>
        <authorList>
            <person name="Mitreva M."/>
        </authorList>
    </citation>
    <scope>NUCLEOTIDE SEQUENCE [LARGE SCALE GENOMIC DNA]</scope>
    <source>
        <strain evidence="1 2">ISS45</strain>
    </source>
</reference>
<dbReference type="EMBL" id="LVZM01007800">
    <property type="protein sequence ID" value="OUC46060.1"/>
    <property type="molecule type" value="Genomic_DNA"/>
</dbReference>
<organism evidence="1 2">
    <name type="scientific">Trichinella nativa</name>
    <dbReference type="NCBI Taxonomy" id="6335"/>
    <lineage>
        <taxon>Eukaryota</taxon>
        <taxon>Metazoa</taxon>
        <taxon>Ecdysozoa</taxon>
        <taxon>Nematoda</taxon>
        <taxon>Enoplea</taxon>
        <taxon>Dorylaimia</taxon>
        <taxon>Trichinellida</taxon>
        <taxon>Trichinellidae</taxon>
        <taxon>Trichinella</taxon>
    </lineage>
</organism>
<evidence type="ECO:0000313" key="2">
    <source>
        <dbReference type="Proteomes" id="UP000243006"/>
    </source>
</evidence>
<name>A0A1Y3EMU1_9BILA</name>
<dbReference type="AlphaFoldDB" id="A0A1Y3EMU1"/>
<accession>A0A1Y3EMU1</accession>
<protein>
    <submittedName>
        <fullName evidence="1">Uncharacterized protein</fullName>
    </submittedName>
</protein>
<evidence type="ECO:0000313" key="1">
    <source>
        <dbReference type="EMBL" id="OUC46060.1"/>
    </source>
</evidence>
<gene>
    <name evidence="1" type="ORF">D917_08026</name>
</gene>
<sequence>MASDQFLQSVHHERDFSNLMELETANHLQNQEGVTGDDQLIEYFRSTNELQLLNSSKKETDSNFITYDVPFATYTDSSSSVTTTIIYPSETFCTQFHVVRTYINENVRVQIVQ</sequence>
<dbReference type="Proteomes" id="UP000243006">
    <property type="component" value="Unassembled WGS sequence"/>
</dbReference>